<dbReference type="Gene3D" id="1.20.58.390">
    <property type="entry name" value="Neurotransmitter-gated ion-channel transmembrane domain"/>
    <property type="match status" value="1"/>
</dbReference>
<feature type="region of interest" description="Disordered" evidence="7">
    <location>
        <begin position="1626"/>
        <end position="1652"/>
    </location>
</feature>
<feature type="compositionally biased region" description="Basic and acidic residues" evidence="7">
    <location>
        <begin position="160"/>
        <end position="169"/>
    </location>
</feature>
<evidence type="ECO:0000256" key="8">
    <source>
        <dbReference type="SAM" id="Phobius"/>
    </source>
</evidence>
<comment type="subcellular location">
    <subcellularLocation>
        <location evidence="1">Membrane</location>
        <topology evidence="1">Multi-pass membrane protein</topology>
    </subcellularLocation>
</comment>
<protein>
    <submittedName>
        <fullName evidence="9">Transmembrane ion channel</fullName>
    </submittedName>
</protein>
<reference evidence="9" key="2">
    <citation type="submission" date="2022-06" db="UniProtKB">
        <authorList>
            <consortium name="EnsemblMetazoa"/>
        </authorList>
    </citation>
    <scope>IDENTIFICATION</scope>
    <source>
        <strain evidence="9">PS312</strain>
    </source>
</reference>
<feature type="region of interest" description="Disordered" evidence="7">
    <location>
        <begin position="104"/>
        <end position="169"/>
    </location>
</feature>
<dbReference type="InterPro" id="IPR006202">
    <property type="entry name" value="Neur_chan_lig-bd"/>
</dbReference>
<dbReference type="GO" id="GO:0005524">
    <property type="term" value="F:ATP binding"/>
    <property type="evidence" value="ECO:0007669"/>
    <property type="project" value="UniProtKB-UniRule"/>
</dbReference>
<dbReference type="PROSITE" id="PS00108">
    <property type="entry name" value="PROTEIN_KINASE_ST"/>
    <property type="match status" value="2"/>
</dbReference>
<keyword evidence="8" id="KW-0472">Membrane</keyword>
<dbReference type="InterPro" id="IPR017441">
    <property type="entry name" value="Protein_kinase_ATP_BS"/>
</dbReference>
<keyword evidence="8" id="KW-0812">Transmembrane</keyword>
<feature type="transmembrane region" description="Helical" evidence="8">
    <location>
        <begin position="2181"/>
        <end position="2202"/>
    </location>
</feature>
<organism evidence="9 10">
    <name type="scientific">Pristionchus pacificus</name>
    <name type="common">Parasitic nematode worm</name>
    <dbReference type="NCBI Taxonomy" id="54126"/>
    <lineage>
        <taxon>Eukaryota</taxon>
        <taxon>Metazoa</taxon>
        <taxon>Ecdysozoa</taxon>
        <taxon>Nematoda</taxon>
        <taxon>Chromadorea</taxon>
        <taxon>Rhabditida</taxon>
        <taxon>Rhabditina</taxon>
        <taxon>Diplogasteromorpha</taxon>
        <taxon>Diplogasteroidea</taxon>
        <taxon>Neodiplogasteridae</taxon>
        <taxon>Pristionchus</taxon>
    </lineage>
</organism>
<dbReference type="GO" id="GO:0016020">
    <property type="term" value="C:membrane"/>
    <property type="evidence" value="ECO:0007669"/>
    <property type="project" value="UniProtKB-SubCell"/>
</dbReference>
<dbReference type="GO" id="GO:0005737">
    <property type="term" value="C:cytoplasm"/>
    <property type="evidence" value="ECO:0000318"/>
    <property type="project" value="GO_Central"/>
</dbReference>
<evidence type="ECO:0000256" key="7">
    <source>
        <dbReference type="SAM" id="MobiDB-lite"/>
    </source>
</evidence>
<dbReference type="InterPro" id="IPR011009">
    <property type="entry name" value="Kinase-like_dom_sf"/>
</dbReference>
<dbReference type="GO" id="GO:0017148">
    <property type="term" value="P:negative regulation of translation"/>
    <property type="evidence" value="ECO:0000318"/>
    <property type="project" value="GO_Central"/>
</dbReference>
<feature type="compositionally biased region" description="Low complexity" evidence="7">
    <location>
        <begin position="2348"/>
        <end position="2358"/>
    </location>
</feature>
<feature type="region of interest" description="Disordered" evidence="7">
    <location>
        <begin position="2339"/>
        <end position="2369"/>
    </location>
</feature>
<keyword evidence="10" id="KW-1185">Reference proteome</keyword>
<dbReference type="InterPro" id="IPR000719">
    <property type="entry name" value="Prot_kinase_dom"/>
</dbReference>
<dbReference type="FunFam" id="3.30.200.20:FF:000895">
    <property type="entry name" value="Transmembrane ion channel"/>
    <property type="match status" value="1"/>
</dbReference>
<reference evidence="10" key="1">
    <citation type="journal article" date="2008" name="Nat. Genet.">
        <title>The Pristionchus pacificus genome provides a unique perspective on nematode lifestyle and parasitism.</title>
        <authorList>
            <person name="Dieterich C."/>
            <person name="Clifton S.W."/>
            <person name="Schuster L.N."/>
            <person name="Chinwalla A."/>
            <person name="Delehaunty K."/>
            <person name="Dinkelacker I."/>
            <person name="Fulton L."/>
            <person name="Fulton R."/>
            <person name="Godfrey J."/>
            <person name="Minx P."/>
            <person name="Mitreva M."/>
            <person name="Roeseler W."/>
            <person name="Tian H."/>
            <person name="Witte H."/>
            <person name="Yang S.P."/>
            <person name="Wilson R.K."/>
            <person name="Sommer R.J."/>
        </authorList>
    </citation>
    <scope>NUCLEOTIDE SEQUENCE [LARGE SCALE GENOMIC DNA]</scope>
    <source>
        <strain evidence="10">PS312</strain>
    </source>
</reference>
<dbReference type="InterPro" id="IPR038050">
    <property type="entry name" value="Neuro_actylchol_rec"/>
</dbReference>
<evidence type="ECO:0000256" key="6">
    <source>
        <dbReference type="ARBA" id="ARBA00037982"/>
    </source>
</evidence>
<dbReference type="PROSITE" id="PS50011">
    <property type="entry name" value="PROTEIN_KINASE_DOM"/>
    <property type="match status" value="3"/>
</dbReference>
<feature type="compositionally biased region" description="Basic and acidic residues" evidence="7">
    <location>
        <begin position="104"/>
        <end position="119"/>
    </location>
</feature>
<evidence type="ECO:0000256" key="1">
    <source>
        <dbReference type="ARBA" id="ARBA00004141"/>
    </source>
</evidence>
<dbReference type="GO" id="GO:0005634">
    <property type="term" value="C:nucleus"/>
    <property type="evidence" value="ECO:0000318"/>
    <property type="project" value="GO_Central"/>
</dbReference>
<dbReference type="SUPFAM" id="SSF56112">
    <property type="entry name" value="Protein kinase-like (PK-like)"/>
    <property type="match status" value="3"/>
</dbReference>
<dbReference type="GO" id="GO:0004694">
    <property type="term" value="F:eukaryotic translation initiation factor 2alpha kinase activity"/>
    <property type="evidence" value="ECO:0000318"/>
    <property type="project" value="GO_Central"/>
</dbReference>
<dbReference type="Proteomes" id="UP000005239">
    <property type="component" value="Unassembled WGS sequence"/>
</dbReference>
<dbReference type="PROSITE" id="PS00107">
    <property type="entry name" value="PROTEIN_KINASE_ATP"/>
    <property type="match status" value="1"/>
</dbReference>
<dbReference type="Gene3D" id="1.10.510.10">
    <property type="entry name" value="Transferase(Phosphotransferase) domain 1"/>
    <property type="match status" value="3"/>
</dbReference>
<feature type="compositionally biased region" description="Low complexity" evidence="7">
    <location>
        <begin position="1631"/>
        <end position="1649"/>
    </location>
</feature>
<dbReference type="Pfam" id="PF02931">
    <property type="entry name" value="Neur_chan_LBD"/>
    <property type="match status" value="1"/>
</dbReference>
<proteinExistence type="inferred from homology"/>
<name>A0A2A6CWG8_PRIPA</name>
<dbReference type="InterPro" id="IPR050339">
    <property type="entry name" value="CC_SR_Kinase"/>
</dbReference>
<dbReference type="InterPro" id="IPR008271">
    <property type="entry name" value="Ser/Thr_kinase_AS"/>
</dbReference>
<dbReference type="CDD" id="cd18989">
    <property type="entry name" value="LGIC_ECD_cation"/>
    <property type="match status" value="1"/>
</dbReference>
<dbReference type="EnsemblMetazoa" id="PPA17613.1">
    <property type="protein sequence ID" value="PPA17613.1"/>
    <property type="gene ID" value="WBGene00107167"/>
</dbReference>
<dbReference type="SMART" id="SM00220">
    <property type="entry name" value="S_TKc"/>
    <property type="match status" value="3"/>
</dbReference>
<dbReference type="FunFam" id="1.10.510.10:FF:001020">
    <property type="entry name" value="Transmembrane ion channel"/>
    <property type="match status" value="3"/>
</dbReference>
<evidence type="ECO:0000256" key="5">
    <source>
        <dbReference type="ARBA" id="ARBA00022840"/>
    </source>
</evidence>
<evidence type="ECO:0000313" key="10">
    <source>
        <dbReference type="Proteomes" id="UP000005239"/>
    </source>
</evidence>
<dbReference type="SUPFAM" id="SSF90112">
    <property type="entry name" value="Neurotransmitter-gated ion-channel transmembrane pore"/>
    <property type="match status" value="1"/>
</dbReference>
<comment type="similarity">
    <text evidence="6">Belongs to the protein kinase superfamily. Ser/Thr protein kinase family. GCN2 subfamily.</text>
</comment>
<dbReference type="InterPro" id="IPR036734">
    <property type="entry name" value="Neur_chan_lig-bd_sf"/>
</dbReference>
<evidence type="ECO:0000313" key="9">
    <source>
        <dbReference type="EnsemblMetazoa" id="PPA17613.1"/>
    </source>
</evidence>
<dbReference type="PANTHER" id="PTHR11042:SF91">
    <property type="entry name" value="EUKARYOTIC TRANSLATION INITIATION FACTOR 2-ALPHA KINASE"/>
    <property type="match status" value="1"/>
</dbReference>
<sequence length="2369" mass="270345">MKILDRVPENLNKAFELAEVFEYNKQYEERFPRRSILDDDDICLDRSFEAQNGKSSCDRVAVQIEKEGGFLASSESSKADEASIQKGDNPERFWTAYLTKKDSNEEEIDDKKAAKEPKAPKRRKTQDKNEEDEDGDEEMMFNEDDEEDYGDLSDEDKENIDDFGRERDDNMKKFTGQRVLTISQSHIDTVVRRAGTNMQSPLFDLDAASNSEIEEDNNKTRRVINNLIKEINERTHGTNKMLNESTNLSSNELDDGILSNFNSKFCEEFRIANFIGNGKIGHVYSVVSRLDSRKYAIKRIAVNGSDDEIESVFDEIKAMARLHHTGIIRCYGTWMEKPPSDWQASANKGEWQKLSVNLPEINCNAFIHTQMQLCKYSLKEWLKSARTTDSRVIYRMKTWFKQMISAVGYLHGKSLMHRNLKPSNILFIEENVLTLSDIGITTEFGESEEAIMLETTKYRSPEQQSWRCSFPSDIFSLGLILVELCIVLTEEEAEKVFNNYREGRYSSILEHIPEVEKFVCLLTNVTAIERLDCRQILKHEFLNLIDLEEDPEQFLTKHALLDSLQSSIVPSGSQDRSLSLRNTEREQEVDLSSGCYEPNFLRRPYEPLESGEANSERRRINNQAVKRERILKEQEMKKESRQRTILPLVHLLAHQLSNAESQRIDGMNSEQDELAGFSSRFINDFTVNKMLAQDSFGCVFGSTNKIDGMNYAVRRIPVSDRQHDKTLQTLREIAKLDHCGIIRYYGMWCERPPEGWQYIADMELEKRINPSFDSNHRVLIILFLLQKSFSWNQKNGFKHNIWNGSLAMWLSENKECRDLNKMKSWFSQITSAVAYLHMKELIHRDLKPINIVFTENDLLKICDFSIAVKQRVIDGVEEEDEQDMICNRLYKSPEQGSLFRTLTSKSDVFTLGLVLTEMVVVVDATERDEVFDNYRSGKRIELVEDGETYFMWENNISERILVMANTGMESNNDRKLEFKSKAILPVDTDLFQLENGTIFYLQHLDSFYRLYVKLEGKDVEVYLNGASQMGAHENAIYWCEHRKRIVRAAPTDNGEIKVEYREKPLPRAYCAWRRDGVKYVYRMCDDPFTDGLQALPKKEINEKGLYLHGICHRRLVYTTSSGPEAPQVSVRRKANVVEIIVDSGAHIYAVPSSPFIYVCNGQLNNHSMKLYTLDMRTVQSFPPLAINCEMDPMLGIMNGVITARGILNRSFDDNRYCLATAQLPLEYNPNSPRPLEVPVEEMEDYRQQIEFAQMMSNRVQHPPSQEIANNGDIKLEFKAKFVLPEDTDVFQLENGTIFHLQHLESFCRLYVEIDGDEADANLYGASQIGAHGNAIYWCERNKRIIRAVLIGEGEIKVDFVRDLLEDEKQLNKAFCTLSSAGIEYVYRMCDDPFTNAIQALTSKEMDAKGLYLHGIGKLLYTTSSGPLIPEVSVRHNTKTVEINVDSSAQIYTDATSPFVYVSNRDRANGSIKLYAIDIRTMQTLQPLYINCDMDPILGVVNGVITARGCLNCAFGDKITYCLASAHLPHDYYDHSTIAPSVVQVVENSCTAAPKEISMDEMEEYRQLIAYAELMSAKGNGEKRPHVPHSRGPASIKAVRASNSAGGGRGDVYRDGFTVRTLYEEAPDPLHQLQTTQDTTQTSSTKSADSGIDSLNGLSKGFNGLQMGNDESSSDFSSKFLSEFTVRRILGEGGFGCVFQAVNDQTQYAVKRVAVDLLNVERALGEVRAMAQLDHPGIVRFYGAWIEQPPEGWQHGADERLLATIDPSTTPPKLDYKENCVFIYIQMQMCKRSLAEWLSDNNYGASRSVSTIKRWFKHLVTAVGYIHKKNLIHRDLKPSNILFAENDRLKLCDLGIATVRRKDGGIQTEITRTVIGTALYMSPEQIAFTSKYGSKTDVFSLGLILAELCIVMTSEERAKIFDNYRHGKQSELIKDRKTVDFIEKITKVDPMFRLTCQEMLDHPSNFLVNMATLTSLKQSMFTDYDSTLAPMQRSESNTGFRENFSMMITYAKLTSVDEKSTQFSIVLGMMLMWNDPRLTWNPQQFNNITHLYTTLQQIWFPNFHPCESSSITYLSLENNQAAKIFPNGDVRTILQAEITYSCAFDTARFPFDRQSCLLCFALNGYDPGDVSFKAWIDPPALSADISEWRVQINNETSSFDYCAHDLCMTLHYSIILSRNPEFWVGLVIIPIFMLGFLILIGLFFSGKENLVNNAINFGLTTMMSMMVVVGILNDSLSKIESIPSMGLFVLIQIAVTSVAVLAALVSDKIHTALWRSARRKNRDASRWWSLCRSITRDEYHLRILLFIIFSTLHIANFVWLMQVRDLPYVVDPYVPRTTTTAPPPPFERASTVASTTTTTLPPIRYEHGRG</sequence>
<dbReference type="FunFam" id="1.20.58.390:FF:000177">
    <property type="entry name" value="Uncharacterized protein"/>
    <property type="match status" value="1"/>
</dbReference>
<gene>
    <name evidence="9" type="primary">WBGene00107167</name>
</gene>
<evidence type="ECO:0000256" key="4">
    <source>
        <dbReference type="ARBA" id="ARBA00022777"/>
    </source>
</evidence>
<feature type="transmembrane region" description="Helical" evidence="8">
    <location>
        <begin position="2244"/>
        <end position="2264"/>
    </location>
</feature>
<keyword evidence="3" id="KW-0547">Nucleotide-binding</keyword>
<keyword evidence="2" id="KW-0808">Transferase</keyword>
<dbReference type="Gene3D" id="3.30.200.20">
    <property type="entry name" value="Phosphorylase Kinase, domain 1"/>
    <property type="match status" value="3"/>
</dbReference>
<dbReference type="Gene3D" id="2.70.170.10">
    <property type="entry name" value="Neurotransmitter-gated ion-channel ligand-binding domain"/>
    <property type="match status" value="1"/>
</dbReference>
<dbReference type="InterPro" id="IPR036719">
    <property type="entry name" value="Neuro-gated_channel_TM_sf"/>
</dbReference>
<dbReference type="GO" id="GO:0005230">
    <property type="term" value="F:extracellular ligand-gated monoatomic ion channel activity"/>
    <property type="evidence" value="ECO:0007669"/>
    <property type="project" value="InterPro"/>
</dbReference>
<dbReference type="SUPFAM" id="SSF63712">
    <property type="entry name" value="Nicotinic receptor ligand binding domain-like"/>
    <property type="match status" value="1"/>
</dbReference>
<accession>A0A2A6CWG8</accession>
<feature type="compositionally biased region" description="Acidic residues" evidence="7">
    <location>
        <begin position="129"/>
        <end position="159"/>
    </location>
</feature>
<dbReference type="PANTHER" id="PTHR11042">
    <property type="entry name" value="EUKARYOTIC TRANSLATION INITIATION FACTOR 2-ALPHA KINASE EIF2-ALPHA KINASE -RELATED"/>
    <property type="match status" value="1"/>
</dbReference>
<dbReference type="FunFam" id="2.70.170.10:FF:000104">
    <property type="entry name" value="Uncharacterized protein"/>
    <property type="match status" value="1"/>
</dbReference>
<evidence type="ECO:0000256" key="3">
    <source>
        <dbReference type="ARBA" id="ARBA00022741"/>
    </source>
</evidence>
<dbReference type="Pfam" id="PF00069">
    <property type="entry name" value="Pkinase"/>
    <property type="match status" value="3"/>
</dbReference>
<keyword evidence="8" id="KW-1133">Transmembrane helix</keyword>
<feature type="transmembrane region" description="Helical" evidence="8">
    <location>
        <begin position="2214"/>
        <end position="2232"/>
    </location>
</feature>
<dbReference type="GO" id="GO:0006446">
    <property type="term" value="P:regulation of translational initiation"/>
    <property type="evidence" value="ECO:0000318"/>
    <property type="project" value="GO_Central"/>
</dbReference>
<keyword evidence="4" id="KW-0418">Kinase</keyword>
<evidence type="ECO:0000256" key="2">
    <source>
        <dbReference type="ARBA" id="ARBA00022679"/>
    </source>
</evidence>
<keyword evidence="5" id="KW-0067">ATP-binding</keyword>
<accession>A0A8R1UBC3</accession>
<feature type="transmembrane region" description="Helical" evidence="8">
    <location>
        <begin position="2302"/>
        <end position="2320"/>
    </location>
</feature>